<reference evidence="2" key="1">
    <citation type="journal article" date="2019" name="Int. J. Syst. Evol. Microbiol.">
        <title>The Global Catalogue of Microorganisms (GCM) 10K type strain sequencing project: providing services to taxonomists for standard genome sequencing and annotation.</title>
        <authorList>
            <consortium name="The Broad Institute Genomics Platform"/>
            <consortium name="The Broad Institute Genome Sequencing Center for Infectious Disease"/>
            <person name="Wu L."/>
            <person name="Ma J."/>
        </authorList>
    </citation>
    <scope>NUCLEOTIDE SEQUENCE [LARGE SCALE GENOMIC DNA]</scope>
    <source>
        <strain evidence="2">CGMCC 1.15342</strain>
    </source>
</reference>
<dbReference type="EMBL" id="BMIK01000033">
    <property type="protein sequence ID" value="GGC49257.1"/>
    <property type="molecule type" value="Genomic_DNA"/>
</dbReference>
<name>A0ABQ1N1L9_9SPHI</name>
<evidence type="ECO:0000313" key="1">
    <source>
        <dbReference type="EMBL" id="GGC49257.1"/>
    </source>
</evidence>
<organism evidence="1 2">
    <name type="scientific">Parapedobacter defluvii</name>
    <dbReference type="NCBI Taxonomy" id="2045106"/>
    <lineage>
        <taxon>Bacteria</taxon>
        <taxon>Pseudomonadati</taxon>
        <taxon>Bacteroidota</taxon>
        <taxon>Sphingobacteriia</taxon>
        <taxon>Sphingobacteriales</taxon>
        <taxon>Sphingobacteriaceae</taxon>
        <taxon>Parapedobacter</taxon>
    </lineage>
</organism>
<comment type="caution">
    <text evidence="1">The sequence shown here is derived from an EMBL/GenBank/DDBJ whole genome shotgun (WGS) entry which is preliminary data.</text>
</comment>
<sequence length="245" mass="26990">MLSCSKDSDDSILPDDEQLEHLGYIASEKGMKLTYTITEGDELGLTSQMKVTDVKDIDGYRVAYSEISMPGIVINSSGRFNKKETISDGANMPAVYYETLEQIKKGYNTSFTHKENPMTLVIPHQDQAGQVVGQKKILAEWHGVNIEEDTKMVADYTMERSNVVTDGNEIIETAVGKFECLKMTYTATATTTIEITDLITGVVTPFTNIGIMEITMWIAKGIGTVKTTEVMGGTVTTTELTKVEK</sequence>
<protein>
    <submittedName>
        <fullName evidence="1">Uncharacterized protein</fullName>
    </submittedName>
</protein>
<evidence type="ECO:0000313" key="2">
    <source>
        <dbReference type="Proteomes" id="UP000597338"/>
    </source>
</evidence>
<gene>
    <name evidence="1" type="ORF">GCM10011386_46940</name>
</gene>
<accession>A0ABQ1N1L9</accession>
<dbReference type="Gene3D" id="2.40.360.20">
    <property type="match status" value="1"/>
</dbReference>
<dbReference type="Proteomes" id="UP000597338">
    <property type="component" value="Unassembled WGS sequence"/>
</dbReference>
<proteinExistence type="predicted"/>
<keyword evidence="2" id="KW-1185">Reference proteome</keyword>